<dbReference type="Proteomes" id="UP000179241">
    <property type="component" value="Unassembled WGS sequence"/>
</dbReference>
<dbReference type="SMART" id="SM00388">
    <property type="entry name" value="HisKA"/>
    <property type="match status" value="1"/>
</dbReference>
<dbReference type="Pfam" id="PF00512">
    <property type="entry name" value="HisKA"/>
    <property type="match status" value="1"/>
</dbReference>
<dbReference type="FunFam" id="3.30.565.10:FF:000006">
    <property type="entry name" value="Sensor histidine kinase WalK"/>
    <property type="match status" value="1"/>
</dbReference>
<dbReference type="PROSITE" id="PS50109">
    <property type="entry name" value="HIS_KIN"/>
    <property type="match status" value="1"/>
</dbReference>
<dbReference type="InterPro" id="IPR050351">
    <property type="entry name" value="BphY/WalK/GraS-like"/>
</dbReference>
<dbReference type="PRINTS" id="PR00344">
    <property type="entry name" value="BCTRLSENSOR"/>
</dbReference>
<keyword evidence="6" id="KW-0902">Two-component regulatory system</keyword>
<keyword evidence="7" id="KW-0472">Membrane</keyword>
<evidence type="ECO:0000256" key="2">
    <source>
        <dbReference type="ARBA" id="ARBA00012438"/>
    </source>
</evidence>
<reference evidence="9 10" key="1">
    <citation type="journal article" date="2016" name="Nat. Commun.">
        <title>Thousands of microbial genomes shed light on interconnected biogeochemical processes in an aquifer system.</title>
        <authorList>
            <person name="Anantharaman K."/>
            <person name="Brown C.T."/>
            <person name="Hug L.A."/>
            <person name="Sharon I."/>
            <person name="Castelle C.J."/>
            <person name="Probst A.J."/>
            <person name="Thomas B.C."/>
            <person name="Singh A."/>
            <person name="Wilkins M.J."/>
            <person name="Karaoz U."/>
            <person name="Brodie E.L."/>
            <person name="Williams K.H."/>
            <person name="Hubbard S.S."/>
            <person name="Banfield J.F."/>
        </authorList>
    </citation>
    <scope>NUCLEOTIDE SEQUENCE [LARGE SCALE GENOMIC DNA]</scope>
</reference>
<accession>A0A1F8CP43</accession>
<dbReference type="SUPFAM" id="SSF55874">
    <property type="entry name" value="ATPase domain of HSP90 chaperone/DNA topoisomerase II/histidine kinase"/>
    <property type="match status" value="1"/>
</dbReference>
<dbReference type="InterPro" id="IPR005467">
    <property type="entry name" value="His_kinase_dom"/>
</dbReference>
<keyword evidence="7" id="KW-0812">Transmembrane</keyword>
<evidence type="ECO:0000256" key="1">
    <source>
        <dbReference type="ARBA" id="ARBA00000085"/>
    </source>
</evidence>
<dbReference type="AlphaFoldDB" id="A0A1F8CP43"/>
<evidence type="ECO:0000256" key="3">
    <source>
        <dbReference type="ARBA" id="ARBA00022553"/>
    </source>
</evidence>
<keyword evidence="7" id="KW-1133">Transmembrane helix</keyword>
<dbReference type="Pfam" id="PF02518">
    <property type="entry name" value="HATPase_c"/>
    <property type="match status" value="1"/>
</dbReference>
<dbReference type="CDD" id="cd00075">
    <property type="entry name" value="HATPase"/>
    <property type="match status" value="1"/>
</dbReference>
<evidence type="ECO:0000256" key="7">
    <source>
        <dbReference type="SAM" id="Phobius"/>
    </source>
</evidence>
<evidence type="ECO:0000256" key="6">
    <source>
        <dbReference type="ARBA" id="ARBA00023012"/>
    </source>
</evidence>
<protein>
    <recommendedName>
        <fullName evidence="2">histidine kinase</fullName>
        <ecNumber evidence="2">2.7.13.3</ecNumber>
    </recommendedName>
</protein>
<comment type="catalytic activity">
    <reaction evidence="1">
        <text>ATP + protein L-histidine = ADP + protein N-phospho-L-histidine.</text>
        <dbReference type="EC" id="2.7.13.3"/>
    </reaction>
</comment>
<dbReference type="Gene3D" id="1.10.287.130">
    <property type="match status" value="1"/>
</dbReference>
<keyword evidence="5" id="KW-0418">Kinase</keyword>
<dbReference type="PANTHER" id="PTHR45453">
    <property type="entry name" value="PHOSPHATE REGULON SENSOR PROTEIN PHOR"/>
    <property type="match status" value="1"/>
</dbReference>
<dbReference type="GO" id="GO:0000155">
    <property type="term" value="F:phosphorelay sensor kinase activity"/>
    <property type="evidence" value="ECO:0007669"/>
    <property type="project" value="InterPro"/>
</dbReference>
<dbReference type="InterPro" id="IPR004358">
    <property type="entry name" value="Sig_transdc_His_kin-like_C"/>
</dbReference>
<dbReference type="InterPro" id="IPR003661">
    <property type="entry name" value="HisK_dim/P_dom"/>
</dbReference>
<dbReference type="CDD" id="cd00082">
    <property type="entry name" value="HisKA"/>
    <property type="match status" value="1"/>
</dbReference>
<dbReference type="GO" id="GO:0016036">
    <property type="term" value="P:cellular response to phosphate starvation"/>
    <property type="evidence" value="ECO:0007669"/>
    <property type="project" value="TreeGrafter"/>
</dbReference>
<evidence type="ECO:0000313" key="10">
    <source>
        <dbReference type="Proteomes" id="UP000179241"/>
    </source>
</evidence>
<dbReference type="GO" id="GO:0004721">
    <property type="term" value="F:phosphoprotein phosphatase activity"/>
    <property type="evidence" value="ECO:0007669"/>
    <property type="project" value="TreeGrafter"/>
</dbReference>
<feature type="transmembrane region" description="Helical" evidence="7">
    <location>
        <begin position="12"/>
        <end position="32"/>
    </location>
</feature>
<feature type="transmembrane region" description="Helical" evidence="7">
    <location>
        <begin position="72"/>
        <end position="95"/>
    </location>
</feature>
<comment type="caution">
    <text evidence="9">The sequence shown here is derived from an EMBL/GenBank/DDBJ whole genome shotgun (WGS) entry which is preliminary data.</text>
</comment>
<proteinExistence type="predicted"/>
<dbReference type="EC" id="2.7.13.3" evidence="2"/>
<dbReference type="GO" id="GO:0005886">
    <property type="term" value="C:plasma membrane"/>
    <property type="evidence" value="ECO:0007669"/>
    <property type="project" value="TreeGrafter"/>
</dbReference>
<sequence length="333" mass="37528">MFNSARFRLTAWYLVIIALISFFFSVAIYRVLTSELNRIEEMQRVRIEREVPDRPRPFFLDPLVVAETKRRIFLMLSAANVVILASSAVAGFYLAGRTLSPIKEMVEEQDRFLSDASHELRTPITVLKSEIEVNLRDKNLRLADAKKLLVSNLEEVNSLQILTDNLIKLSRYQARQNGFAPTRVSLKTITASAVKRVKILAKQKQIEMVNETKNIFLLGEEPSLTELVVILLDNAIKYSSKNSKVVILSQKTDGHVILKVTDQGVGINRKDLSHLFDRFFRADQARSRQVGGFGLGLSIAKEIVKRHGGMIKVDSKLGKGTTFSVSLQVGRVN</sequence>
<dbReference type="SMART" id="SM00387">
    <property type="entry name" value="HATPase_c"/>
    <property type="match status" value="1"/>
</dbReference>
<dbReference type="SUPFAM" id="SSF47384">
    <property type="entry name" value="Homodimeric domain of signal transducing histidine kinase"/>
    <property type="match status" value="1"/>
</dbReference>
<gene>
    <name evidence="9" type="ORF">A2188_01135</name>
</gene>
<keyword evidence="4" id="KW-0808">Transferase</keyword>
<dbReference type="InterPro" id="IPR036890">
    <property type="entry name" value="HATPase_C_sf"/>
</dbReference>
<organism evidence="9 10">
    <name type="scientific">Candidatus Woesebacteria bacterium RIFOXYA1_FULL_43_9</name>
    <dbReference type="NCBI Taxonomy" id="1802534"/>
    <lineage>
        <taxon>Bacteria</taxon>
        <taxon>Candidatus Woeseibacteriota</taxon>
    </lineage>
</organism>
<dbReference type="InterPro" id="IPR003594">
    <property type="entry name" value="HATPase_dom"/>
</dbReference>
<dbReference type="PANTHER" id="PTHR45453:SF1">
    <property type="entry name" value="PHOSPHATE REGULON SENSOR PROTEIN PHOR"/>
    <property type="match status" value="1"/>
</dbReference>
<keyword evidence="3" id="KW-0597">Phosphoprotein</keyword>
<evidence type="ECO:0000259" key="8">
    <source>
        <dbReference type="PROSITE" id="PS50109"/>
    </source>
</evidence>
<dbReference type="Gene3D" id="3.30.565.10">
    <property type="entry name" value="Histidine kinase-like ATPase, C-terminal domain"/>
    <property type="match status" value="1"/>
</dbReference>
<evidence type="ECO:0000256" key="4">
    <source>
        <dbReference type="ARBA" id="ARBA00022679"/>
    </source>
</evidence>
<name>A0A1F8CP43_9BACT</name>
<dbReference type="EMBL" id="MGHU01000024">
    <property type="protein sequence ID" value="OGM77335.1"/>
    <property type="molecule type" value="Genomic_DNA"/>
</dbReference>
<feature type="domain" description="Histidine kinase" evidence="8">
    <location>
        <begin position="115"/>
        <end position="331"/>
    </location>
</feature>
<dbReference type="InterPro" id="IPR036097">
    <property type="entry name" value="HisK_dim/P_sf"/>
</dbReference>
<evidence type="ECO:0000313" key="9">
    <source>
        <dbReference type="EMBL" id="OGM77335.1"/>
    </source>
</evidence>
<evidence type="ECO:0000256" key="5">
    <source>
        <dbReference type="ARBA" id="ARBA00022777"/>
    </source>
</evidence>